<dbReference type="Proteomes" id="UP000297280">
    <property type="component" value="Unassembled WGS sequence"/>
</dbReference>
<evidence type="ECO:0000313" key="3">
    <source>
        <dbReference type="Proteomes" id="UP000297280"/>
    </source>
</evidence>
<evidence type="ECO:0000313" key="2">
    <source>
        <dbReference type="EMBL" id="TGO91902.1"/>
    </source>
</evidence>
<accession>A0A4Z1L521</accession>
<reference evidence="2 3" key="1">
    <citation type="submission" date="2017-12" db="EMBL/GenBank/DDBJ databases">
        <title>Comparative genomics of Botrytis spp.</title>
        <authorList>
            <person name="Valero-Jimenez C.A."/>
            <person name="Tapia P."/>
            <person name="Veloso J."/>
            <person name="Silva-Moreno E."/>
            <person name="Staats M."/>
            <person name="Valdes J.H."/>
            <person name="Van Kan J.A.L."/>
        </authorList>
    </citation>
    <scope>NUCLEOTIDE SEQUENCE [LARGE SCALE GENOMIC DNA]</scope>
    <source>
        <strain evidence="2 3">MUCL3349</strain>
    </source>
</reference>
<comment type="caution">
    <text evidence="2">The sequence shown here is derived from an EMBL/GenBank/DDBJ whole genome shotgun (WGS) entry which is preliminary data.</text>
</comment>
<protein>
    <submittedName>
        <fullName evidence="2">Uncharacterized protein</fullName>
    </submittedName>
</protein>
<name>A0A4Z1L521_9HELO</name>
<gene>
    <name evidence="2" type="ORF">BPOR_0015g00120</name>
</gene>
<sequence>MSDDECLEFGFALKERAADDLDVSWDWKVTSSRSSHEVSATQKDFPCRHSERSKVQQVADRT</sequence>
<dbReference type="AlphaFoldDB" id="A0A4Z1L521"/>
<organism evidence="2 3">
    <name type="scientific">Botrytis porri</name>
    <dbReference type="NCBI Taxonomy" id="87229"/>
    <lineage>
        <taxon>Eukaryota</taxon>
        <taxon>Fungi</taxon>
        <taxon>Dikarya</taxon>
        <taxon>Ascomycota</taxon>
        <taxon>Pezizomycotina</taxon>
        <taxon>Leotiomycetes</taxon>
        <taxon>Helotiales</taxon>
        <taxon>Sclerotiniaceae</taxon>
        <taxon>Botrytis</taxon>
    </lineage>
</organism>
<feature type="compositionally biased region" description="Polar residues" evidence="1">
    <location>
        <begin position="33"/>
        <end position="42"/>
    </location>
</feature>
<proteinExistence type="predicted"/>
<keyword evidence="3" id="KW-1185">Reference proteome</keyword>
<evidence type="ECO:0000256" key="1">
    <source>
        <dbReference type="SAM" id="MobiDB-lite"/>
    </source>
</evidence>
<feature type="compositionally biased region" description="Basic and acidic residues" evidence="1">
    <location>
        <begin position="45"/>
        <end position="62"/>
    </location>
</feature>
<dbReference type="EMBL" id="PQXO01000015">
    <property type="protein sequence ID" value="TGO91902.1"/>
    <property type="molecule type" value="Genomic_DNA"/>
</dbReference>
<feature type="region of interest" description="Disordered" evidence="1">
    <location>
        <begin position="33"/>
        <end position="62"/>
    </location>
</feature>